<accession>A0ABM4MAN3</accession>
<evidence type="ECO:0000313" key="2">
    <source>
        <dbReference type="RefSeq" id="XP_070449754.1"/>
    </source>
</evidence>
<gene>
    <name evidence="2" type="primary">LOC139079340</name>
</gene>
<sequence>MAVDLRHRGPQVTPRGVFSSIMEFMMLVLQVGTQVSSAGTSGMLCPPKLCQAVTLGNRVCGQRPYYPHAGLACPSLNFFLLLVTFSLGDSVEVLSLLLRPHLCAIIQRPQQGLLFWNPLCQGMALPAPGQPNPNAKNSPEPPFPPSQCPLGVDLLTIFPPLLFLRHHLVQTLVASPLGPATPSSLFFLLQFTTTPLSRASQFPSGLCPASTPPVAAPSLQKFTLLRGAHKAFVMSLWPPLPPLPTPTFTPGSWNHLQLPTSTVNTSCPALVILHNAGQASPPPGSLPRCPKCNSEASFTPWMYSFTVTPGTLHHECFLTSSSHPLTVSSSSLWTVSYSHSKPSLWLDMWPTEGTRRHDCPEPWDATPG</sequence>
<reference evidence="2" key="1">
    <citation type="submission" date="2025-08" db="UniProtKB">
        <authorList>
            <consortium name="RefSeq"/>
        </authorList>
    </citation>
    <scope>IDENTIFICATION</scope>
    <source>
        <tissue evidence="2">Blood</tissue>
    </source>
</reference>
<name>A0ABM4MAN3_EQUPR</name>
<evidence type="ECO:0000313" key="1">
    <source>
        <dbReference type="Proteomes" id="UP001652662"/>
    </source>
</evidence>
<dbReference type="GeneID" id="139079340"/>
<organism evidence="1 2">
    <name type="scientific">Equus przewalskii</name>
    <name type="common">Przewalski's horse</name>
    <name type="synonym">Equus caballus przewalskii</name>
    <dbReference type="NCBI Taxonomy" id="9798"/>
    <lineage>
        <taxon>Eukaryota</taxon>
        <taxon>Metazoa</taxon>
        <taxon>Chordata</taxon>
        <taxon>Craniata</taxon>
        <taxon>Vertebrata</taxon>
        <taxon>Euteleostomi</taxon>
        <taxon>Mammalia</taxon>
        <taxon>Eutheria</taxon>
        <taxon>Laurasiatheria</taxon>
        <taxon>Perissodactyla</taxon>
        <taxon>Equidae</taxon>
        <taxon>Equus</taxon>
    </lineage>
</organism>
<proteinExistence type="predicted"/>
<keyword evidence="1" id="KW-1185">Reference proteome</keyword>
<dbReference type="Proteomes" id="UP001652662">
    <property type="component" value="Chromosome 25"/>
</dbReference>
<protein>
    <submittedName>
        <fullName evidence="2">Uncharacterized protein</fullName>
    </submittedName>
</protein>
<dbReference type="RefSeq" id="XP_070449754.1">
    <property type="nucleotide sequence ID" value="XM_070593653.1"/>
</dbReference>